<dbReference type="InterPro" id="IPR001434">
    <property type="entry name" value="OmcB-like_DUF11"/>
</dbReference>
<dbReference type="Proteomes" id="UP001524502">
    <property type="component" value="Unassembled WGS sequence"/>
</dbReference>
<dbReference type="InterPro" id="IPR036465">
    <property type="entry name" value="vWFA_dom_sf"/>
</dbReference>
<dbReference type="SMART" id="SM00327">
    <property type="entry name" value="VWA"/>
    <property type="match status" value="1"/>
</dbReference>
<dbReference type="InterPro" id="IPR013783">
    <property type="entry name" value="Ig-like_fold"/>
</dbReference>
<feature type="domain" description="VWFA" evidence="3">
    <location>
        <begin position="96"/>
        <end position="343"/>
    </location>
</feature>
<feature type="signal peptide" evidence="2">
    <location>
        <begin position="1"/>
        <end position="31"/>
    </location>
</feature>
<dbReference type="InterPro" id="IPR008966">
    <property type="entry name" value="Adhesion_dom_sf"/>
</dbReference>
<evidence type="ECO:0000256" key="2">
    <source>
        <dbReference type="SAM" id="SignalP"/>
    </source>
</evidence>
<proteinExistence type="predicted"/>
<dbReference type="InterPro" id="IPR008454">
    <property type="entry name" value="Collagen-bd_Cna-like_B-typ_dom"/>
</dbReference>
<dbReference type="SUPFAM" id="SSF53300">
    <property type="entry name" value="vWA-like"/>
    <property type="match status" value="1"/>
</dbReference>
<accession>A0ABT1RJT6</accession>
<gene>
    <name evidence="4" type="ORF">NE619_01805</name>
</gene>
<keyword evidence="1" id="KW-0812">Transmembrane</keyword>
<organism evidence="4 5">
    <name type="scientific">Anaerovorax odorimutans</name>
    <dbReference type="NCBI Taxonomy" id="109327"/>
    <lineage>
        <taxon>Bacteria</taxon>
        <taxon>Bacillati</taxon>
        <taxon>Bacillota</taxon>
        <taxon>Clostridia</taxon>
        <taxon>Peptostreptococcales</taxon>
        <taxon>Anaerovoracaceae</taxon>
        <taxon>Anaerovorax</taxon>
    </lineage>
</organism>
<dbReference type="Gene3D" id="2.60.40.10">
    <property type="entry name" value="Immunoglobulins"/>
    <property type="match status" value="1"/>
</dbReference>
<dbReference type="NCBIfam" id="TIGR01451">
    <property type="entry name" value="B_ant_repeat"/>
    <property type="match status" value="4"/>
</dbReference>
<dbReference type="Pfam" id="PF13519">
    <property type="entry name" value="VWA_2"/>
    <property type="match status" value="1"/>
</dbReference>
<dbReference type="NCBIfam" id="TIGR04226">
    <property type="entry name" value="RrgB_K2N_iso_D2"/>
    <property type="match status" value="5"/>
</dbReference>
<protein>
    <submittedName>
        <fullName evidence="4">Cna B-type domain-containing protein</fullName>
    </submittedName>
</protein>
<evidence type="ECO:0000313" key="5">
    <source>
        <dbReference type="Proteomes" id="UP001524502"/>
    </source>
</evidence>
<feature type="chain" id="PRO_5045484533" evidence="2">
    <location>
        <begin position="32"/>
        <end position="2840"/>
    </location>
</feature>
<dbReference type="Pfam" id="PF17802">
    <property type="entry name" value="SpaA"/>
    <property type="match status" value="1"/>
</dbReference>
<dbReference type="Pfam" id="PF05738">
    <property type="entry name" value="Cna_B"/>
    <property type="match status" value="8"/>
</dbReference>
<dbReference type="Gene3D" id="2.60.40.1140">
    <property type="entry name" value="Collagen-binding surface protein Cna, B-type domain"/>
    <property type="match status" value="9"/>
</dbReference>
<dbReference type="InterPro" id="IPR002035">
    <property type="entry name" value="VWF_A"/>
</dbReference>
<dbReference type="CDD" id="cd00222">
    <property type="entry name" value="CollagenBindB"/>
    <property type="match status" value="7"/>
</dbReference>
<dbReference type="Gene3D" id="3.40.50.410">
    <property type="entry name" value="von Willebrand factor, type A domain"/>
    <property type="match status" value="1"/>
</dbReference>
<name>A0ABT1RJT6_9FIRM</name>
<keyword evidence="1" id="KW-0472">Membrane</keyword>
<dbReference type="InterPro" id="IPR026466">
    <property type="entry name" value="Fim_isopep_form_D2_dom"/>
</dbReference>
<dbReference type="PROSITE" id="PS50234">
    <property type="entry name" value="VWFA"/>
    <property type="match status" value="1"/>
</dbReference>
<dbReference type="InterPro" id="IPR049319">
    <property type="entry name" value="GBS104-like_Ig"/>
</dbReference>
<dbReference type="CDD" id="cd00198">
    <property type="entry name" value="vWFA"/>
    <property type="match status" value="1"/>
</dbReference>
<dbReference type="InterPro" id="IPR041033">
    <property type="entry name" value="SpaA_PFL_dom_1"/>
</dbReference>
<dbReference type="Pfam" id="PF21426">
    <property type="entry name" value="GBS104-like_Ig"/>
    <property type="match status" value="1"/>
</dbReference>
<dbReference type="Gene3D" id="2.60.40.740">
    <property type="match status" value="5"/>
</dbReference>
<keyword evidence="5" id="KW-1185">Reference proteome</keyword>
<comment type="caution">
    <text evidence="4">The sequence shown here is derived from an EMBL/GenBank/DDBJ whole genome shotgun (WGS) entry which is preliminary data.</text>
</comment>
<dbReference type="EMBL" id="JANFXK010000001">
    <property type="protein sequence ID" value="MCQ4635451.1"/>
    <property type="molecule type" value="Genomic_DNA"/>
</dbReference>
<dbReference type="RefSeq" id="WP_256130636.1">
    <property type="nucleotide sequence ID" value="NZ_JANFXK010000001.1"/>
</dbReference>
<sequence length="2840" mass="308644">MKGIRKKRWRRIVAIMTVVAMAFIQATPVSAAASKAAQGSEVQITDASKNVQTFENGDLKIDKYIQGTDTENVFNITLDVTTTERLDEIPTSADAAVVLVMDASNSMSDNYVSLGKSRAAAAASAAKNFVDAFGDVEGTPTSKRLVKLVQFASNAEVKNGWNWENVISAEGKKASKDDIGSITWFKNNNLKGGTNIEGGLQLAYNVINAAKKDDTLKGIENVNVILLTDGCPTYHIADSADRDATNEIAGTRGGGDVASWEDHNSVTRAGGIAEKIKNLKVNDSPVSLYSIAFAIGDAEFQNANGKYEEKNVYRWLSGFSSKAFKSTDTSGLMDNFKTILELIKLGAEAWYVTDPMAENIIYQGKSSQSGTDKNNAFTYSNGTKKLLWDIKNSPRTEKKEGNKTYYTYTLTYPVALDTTKENFEFNKAANTNGNTDLAYFMFSKANDDGVESELKYQRFHVPAVKGLAGAFSFQKVKEDGKTPLAGATFTLSGKATGSKKDVVLTAESKDGTVSFNRIPAGNYTLQETKVPDGYQTPAEDQKHSITVSYGEVTIDGKPASEFKSVANTPKPVELKVKKTIKLEKSTSKDEIPENLAFVFNLYKNSGTKDNPQAEGNALQTLTITAKELKETGLTFEKAFGQKVGSGEYVIIEKASQVPVGWKYDTKKLAVTVADGKAAYKDRTNEFKNKFYGVTDVTATKTWKSAGFQDKTVPESVQFELWQKIGGQESKVNIENNPATLTPVQAQGGTKTWNETTEVKWENLPKFLIAEDGTAAQIQYFVKEIKIEDDDADNYVSNVDKSGLNVTNEYKKTGPVPEISKALEKAGTDAGTIPKEFSFEFKLYNKDNQVIGSAAVTDDTQVKDGVYGPVKFVDSNKNPVKLDKGEYTIKETPVYGWKTAADIPVRVDQYGDITYNGKTSVTAANTWLGLKDVEAQKQWDDKNNQDNVRPGEIILGLKKGGQLIDKSQQTVTVNKNGDPDTAVWENLPVYNPDKTKIKYTVVEFNKDGQQVAQGANYNDNYVATYDGLTVTNTHQIYQTKVTVKKDWVNDGNQAPEGASVKVQLYAVIDKVENEVKGKVITLSAANEWQGEFTGLDKNKNGEAIAYTVKEVEAPAGYDAHVETTAKDGEFIVKLTNAKKADKTAAEDFTFGADNELTYTINFNNYKNDKADIAITDTIDAKTSYVKDSASVTISGAAQAAEPTVSGQKLSWEFKDVASKASGTLTYKVKVKEDAVGDIVNAADVTVDNDPKVDVKAKTTINDVDPEKDVTDGTVSVNGKAVNIGSEFYYTVTYRNNTDKKADITIEDKLPDGLTYADEESVILGGATLAKSGYEFDSSAGLFGKEGKDLQWTIKDVPSGKSGIVKFKVKVTKDAKDKLVNKALVNHVSTNEVTNTVVPDTGITVQKVWNDSENQDGVRPDNVTVQLQKKSGVSWSDAGDPQTLNSSNQWTKNWDVPLYEKDDSKTPIEYRVIETKVGGAAVGDNNQAAWTDAEKGKIVYRSKVESSAGQNTTIFTVTNSYEAKKTEIKGKKTWVGDKGSAVTMTLQKKVGTGSWTNVSGQNNQPLTAVASETSGWKYSFGEQPVYEKGTKIQYRVVETVPEGYFAGYEGYDVTNAQKPEKEVTAGTTEGKFDFSKNPDKVLIYKISFHNPDGDNTKVTIVDTIDSQVSYKAGTAKLTLNGTESQKEPSINGNKLTWTIDNVAKGASGNITYQVNVKDTAVGEIENGADVTINDHKATVTTKTPIIPVIPEKTTTAGDLNVGDELTYEITYKNNAVDEKNKPAEAVVTITDMLPKGLSYVDDSATTGGNIEKFETKKSGDVVNLIWTTKKLAPGTSGTVSFKATVNADAVDSVTNQVEVKDPAGTYKAEPVTNPVGDTVSVSVEKQWMPKAPAGAKVTVDLYRAEKAGAEPKLYQSKELSEENWSHTFTGLPKFVVKGGELTNDQYIYTVKERSAIDGYISTVQKIDDNQFTITNSKPAKTAKATAKPDLSDNERYATVGENLPFEISYYNADKDANITVTDELQKGLEYTANSATVTINGAGAAYTEKIESLASGAVKVTWTIEKAAKGNVKVSFDAKVTEDAGQQIKNTGVVIVGDDPNVKAETEPVIVTPLIDVKGTKVWADGDDQFKTRPDSVEVTLFANGKATDQKITVTADKDWAYEFKDLPLYDGATKLSYTVKETKVGDQDVKTENGQEKADGYVVTYNGNNITNTLDDYEAYSWDGSIKVTKKVTADGNPQKVTDTFYVALFSDEDCTVRAKMPDPSVEGQGGDINIPVQKIEIKGSDSGTAEFKGIPVGTVDNPVTYYIAEVADESGQALASDYEYKASVQVDGKSGNMTALTVKNHDSQAEVTNAFDNQTSVNGIKNWANDTFVADMFRPDSITVKLLQNGNNYQEKTVRPDESGNWAYSFDKLPKFDKDGNLYQYTIDEAAVDGYAVTAEGMDLTNTLEGYLAGSVSITKKVTLNGNPYNVAGVFYAGVFTDSACENILTINMDGREVPALAALPVDGTESQAVVIDGLPLGAGGEPVKYYIAETDSQGNAITAGNEFTISIDNPEVTADARGTKAVTITNEYAEKAALTGTKTWNDDNNAGNKRPDSIKVTLLQNGKVYRDPITDSALVKTITAKDDWTYSFVNLPGTDSNGKAYEYSVIETGAEADYTAEVNGMNITNTLNVEQFYYEGTIDITKKTMLRDKAYNVDDVYYAGIFTDSDYTKLLKDENGEDVIYAIALDNESEATIKVPVPAGAKGEAVTYYVTEVDEYGTPVDKAGGQQYTCEVKGGVCSVKGGDTENVTFVNTYQVKKVPQTGDDSNILWLMLLMTLAAIAMVYAVLRRRAVQKKS</sequence>
<evidence type="ECO:0000313" key="4">
    <source>
        <dbReference type="EMBL" id="MCQ4635451.1"/>
    </source>
</evidence>
<dbReference type="SUPFAM" id="SSF49478">
    <property type="entry name" value="Cna protein B-type domain"/>
    <property type="match status" value="10"/>
</dbReference>
<keyword evidence="1" id="KW-1133">Transmembrane helix</keyword>
<evidence type="ECO:0000256" key="1">
    <source>
        <dbReference type="SAM" id="Phobius"/>
    </source>
</evidence>
<feature type="transmembrane region" description="Helical" evidence="1">
    <location>
        <begin position="2812"/>
        <end position="2831"/>
    </location>
</feature>
<dbReference type="Pfam" id="PF01345">
    <property type="entry name" value="DUF11"/>
    <property type="match status" value="3"/>
</dbReference>
<reference evidence="4 5" key="1">
    <citation type="submission" date="2022-06" db="EMBL/GenBank/DDBJ databases">
        <title>Isolation of gut microbiota from human fecal samples.</title>
        <authorList>
            <person name="Pamer E.G."/>
            <person name="Barat B."/>
            <person name="Waligurski E."/>
            <person name="Medina S."/>
            <person name="Paddock L."/>
            <person name="Mostad J."/>
        </authorList>
    </citation>
    <scope>NUCLEOTIDE SEQUENCE [LARGE SCALE GENOMIC DNA]</scope>
    <source>
        <strain evidence="4 5">SL.3.17</strain>
    </source>
</reference>
<dbReference type="InterPro" id="IPR047589">
    <property type="entry name" value="DUF11_rpt"/>
</dbReference>
<evidence type="ECO:0000259" key="3">
    <source>
        <dbReference type="PROSITE" id="PS50234"/>
    </source>
</evidence>
<keyword evidence="2" id="KW-0732">Signal</keyword>
<dbReference type="SUPFAM" id="SSF49401">
    <property type="entry name" value="Bacterial adhesins"/>
    <property type="match status" value="1"/>
</dbReference>